<evidence type="ECO:0000313" key="16">
    <source>
        <dbReference type="Proteomes" id="UP000441208"/>
    </source>
</evidence>
<dbReference type="Proteomes" id="UP000488956">
    <property type="component" value="Unassembled WGS sequence"/>
</dbReference>
<evidence type="ECO:0000313" key="17">
    <source>
        <dbReference type="Proteomes" id="UP000460718"/>
    </source>
</evidence>
<evidence type="ECO:0000313" key="8">
    <source>
        <dbReference type="EMBL" id="KAE9170385.1"/>
    </source>
</evidence>
<evidence type="ECO:0000313" key="19">
    <source>
        <dbReference type="Proteomes" id="UP000486351"/>
    </source>
</evidence>
<evidence type="ECO:0000313" key="13">
    <source>
        <dbReference type="Proteomes" id="UP000437068"/>
    </source>
</evidence>
<evidence type="ECO:0000313" key="5">
    <source>
        <dbReference type="EMBL" id="KAE9144447.1"/>
    </source>
</evidence>
<evidence type="ECO:0000313" key="3">
    <source>
        <dbReference type="EMBL" id="KAE9065043.1"/>
    </source>
</evidence>
<dbReference type="Proteomes" id="UP000486351">
    <property type="component" value="Unassembled WGS sequence"/>
</dbReference>
<dbReference type="Proteomes" id="UP000441208">
    <property type="component" value="Unassembled WGS sequence"/>
</dbReference>
<protein>
    <submittedName>
        <fullName evidence="5">Uncharacterized protein</fullName>
    </submittedName>
</protein>
<sequence>MHLCCCAVATSPSRGDRHSLSCPRYRAFRAHTRRNQSLGCGRRVPEGVQAR</sequence>
<dbReference type="Proteomes" id="UP000429523">
    <property type="component" value="Unassembled WGS sequence"/>
</dbReference>
<dbReference type="Proteomes" id="UP000440732">
    <property type="component" value="Unassembled WGS sequence"/>
</dbReference>
<evidence type="ECO:0000313" key="12">
    <source>
        <dbReference type="Proteomes" id="UP000433483"/>
    </source>
</evidence>
<evidence type="ECO:0000313" key="2">
    <source>
        <dbReference type="EMBL" id="KAE8966168.1"/>
    </source>
</evidence>
<evidence type="ECO:0000313" key="15">
    <source>
        <dbReference type="Proteomes" id="UP000440732"/>
    </source>
</evidence>
<reference evidence="11 12" key="1">
    <citation type="submission" date="2018-08" db="EMBL/GenBank/DDBJ databases">
        <title>Genomic investigation of the strawberry pathogen Phytophthora fragariae indicates pathogenicity is determined by transcriptional variation in three key races.</title>
        <authorList>
            <person name="Adams T.M."/>
            <person name="Armitage A.D."/>
            <person name="Sobczyk M.K."/>
            <person name="Bates H.J."/>
            <person name="Dunwell J.M."/>
            <person name="Nellist C.F."/>
            <person name="Harrison R.J."/>
        </authorList>
    </citation>
    <scope>NUCLEOTIDE SEQUENCE [LARGE SCALE GENOMIC DNA]</scope>
    <source>
        <strain evidence="9 13">A4</strain>
        <strain evidence="6 14">BC-1</strain>
        <strain evidence="8 18">BC-23</strain>
        <strain evidence="7 12">NOV-27</strain>
        <strain evidence="5 15">NOV-5</strain>
        <strain evidence="4 16">NOV-71</strain>
        <strain evidence="10 19">NOV-77</strain>
        <strain evidence="1 11">NOV-9</strain>
        <strain evidence="3 20">ONT-3</strain>
        <strain evidence="2 17">SCRP245</strain>
    </source>
</reference>
<dbReference type="EMBL" id="QXFW01004332">
    <property type="protein sequence ID" value="KAE8966168.1"/>
    <property type="molecule type" value="Genomic_DNA"/>
</dbReference>
<comment type="caution">
    <text evidence="5">The sequence shown here is derived from an EMBL/GenBank/DDBJ whole genome shotgun (WGS) entry which is preliminary data.</text>
</comment>
<dbReference type="EMBL" id="QXGA01000540">
    <property type="protein sequence ID" value="KAE9144447.1"/>
    <property type="molecule type" value="Genomic_DNA"/>
</dbReference>
<dbReference type="EMBL" id="QXFX01004196">
    <property type="protein sequence ID" value="KAE9065043.1"/>
    <property type="molecule type" value="Genomic_DNA"/>
</dbReference>
<dbReference type="Proteomes" id="UP000440367">
    <property type="component" value="Unassembled WGS sequence"/>
</dbReference>
<keyword evidence="12" id="KW-1185">Reference proteome</keyword>
<dbReference type="EMBL" id="QXFZ01004157">
    <property type="protein sequence ID" value="KAE9065471.1"/>
    <property type="molecule type" value="Genomic_DNA"/>
</dbReference>
<dbReference type="EMBL" id="QXGE01004337">
    <property type="protein sequence ID" value="KAE9271009.1"/>
    <property type="molecule type" value="Genomic_DNA"/>
</dbReference>
<evidence type="ECO:0000313" key="7">
    <source>
        <dbReference type="EMBL" id="KAE9167006.1"/>
    </source>
</evidence>
<evidence type="ECO:0000313" key="11">
    <source>
        <dbReference type="Proteomes" id="UP000429523"/>
    </source>
</evidence>
<evidence type="ECO:0000313" key="20">
    <source>
        <dbReference type="Proteomes" id="UP000488956"/>
    </source>
</evidence>
<evidence type="ECO:0000313" key="6">
    <source>
        <dbReference type="EMBL" id="KAE9162346.1"/>
    </source>
</evidence>
<dbReference type="EMBL" id="QXGB01004237">
    <property type="protein sequence ID" value="KAE9167006.1"/>
    <property type="molecule type" value="Genomic_DNA"/>
</dbReference>
<name>A0A6A3UBV4_9STRA</name>
<evidence type="ECO:0000313" key="18">
    <source>
        <dbReference type="Proteomes" id="UP000476176"/>
    </source>
</evidence>
<evidence type="ECO:0000313" key="10">
    <source>
        <dbReference type="EMBL" id="KAE9296641.1"/>
    </source>
</evidence>
<dbReference type="EMBL" id="QXGF01001375">
    <property type="protein sequence ID" value="KAE8930471.1"/>
    <property type="molecule type" value="Genomic_DNA"/>
</dbReference>
<dbReference type="Proteomes" id="UP000437068">
    <property type="component" value="Unassembled WGS sequence"/>
</dbReference>
<gene>
    <name evidence="9" type="ORF">PF001_g28566</name>
    <name evidence="6" type="ORF">PF002_g32139</name>
    <name evidence="8" type="ORF">PF004_g27894</name>
    <name evidence="7" type="ORF">PF005_g28961</name>
    <name evidence="5" type="ORF">PF006_g10612</name>
    <name evidence="4" type="ORF">PF007_g28831</name>
    <name evidence="10" type="ORF">PF008_g23946</name>
    <name evidence="1" type="ORF">PF009_g19434</name>
    <name evidence="3" type="ORF">PF010_g28372</name>
    <name evidence="2" type="ORF">PF011_g28036</name>
</gene>
<dbReference type="Proteomes" id="UP000433483">
    <property type="component" value="Unassembled WGS sequence"/>
</dbReference>
<dbReference type="AlphaFoldDB" id="A0A6A3UBV4"/>
<dbReference type="EMBL" id="QXFY01002489">
    <property type="protein sequence ID" value="KAE9296641.1"/>
    <property type="molecule type" value="Genomic_DNA"/>
</dbReference>
<evidence type="ECO:0000313" key="1">
    <source>
        <dbReference type="EMBL" id="KAE8930471.1"/>
    </source>
</evidence>
<evidence type="ECO:0000313" key="9">
    <source>
        <dbReference type="EMBL" id="KAE9271009.1"/>
    </source>
</evidence>
<dbReference type="EMBL" id="QXGD01006750">
    <property type="protein sequence ID" value="KAE9162346.1"/>
    <property type="molecule type" value="Genomic_DNA"/>
</dbReference>
<proteinExistence type="predicted"/>
<evidence type="ECO:0000313" key="4">
    <source>
        <dbReference type="EMBL" id="KAE9065471.1"/>
    </source>
</evidence>
<organism evidence="5 15">
    <name type="scientific">Phytophthora fragariae</name>
    <dbReference type="NCBI Taxonomy" id="53985"/>
    <lineage>
        <taxon>Eukaryota</taxon>
        <taxon>Sar</taxon>
        <taxon>Stramenopiles</taxon>
        <taxon>Oomycota</taxon>
        <taxon>Peronosporomycetes</taxon>
        <taxon>Peronosporales</taxon>
        <taxon>Peronosporaceae</taxon>
        <taxon>Phytophthora</taxon>
    </lineage>
</organism>
<evidence type="ECO:0000313" key="14">
    <source>
        <dbReference type="Proteomes" id="UP000440367"/>
    </source>
</evidence>
<dbReference type="Proteomes" id="UP000460718">
    <property type="component" value="Unassembled WGS sequence"/>
</dbReference>
<dbReference type="Proteomes" id="UP000476176">
    <property type="component" value="Unassembled WGS sequence"/>
</dbReference>
<dbReference type="EMBL" id="QXGC01004249">
    <property type="protein sequence ID" value="KAE9170385.1"/>
    <property type="molecule type" value="Genomic_DNA"/>
</dbReference>
<accession>A0A6A3UBV4</accession>